<name>A0A8C0XN72_CASCN</name>
<accession>A0A8C0XN72</accession>
<dbReference type="Ensembl" id="ENSCCNT00000039562.1">
    <property type="protein sequence ID" value="ENSCCNP00000031456.1"/>
    <property type="gene ID" value="ENSCCNG00000029977.1"/>
</dbReference>
<organism evidence="1">
    <name type="scientific">Castor canadensis</name>
    <name type="common">American beaver</name>
    <dbReference type="NCBI Taxonomy" id="51338"/>
    <lineage>
        <taxon>Eukaryota</taxon>
        <taxon>Metazoa</taxon>
        <taxon>Chordata</taxon>
        <taxon>Craniata</taxon>
        <taxon>Vertebrata</taxon>
        <taxon>Euteleostomi</taxon>
        <taxon>Mammalia</taxon>
        <taxon>Eutheria</taxon>
        <taxon>Euarchontoglires</taxon>
        <taxon>Glires</taxon>
        <taxon>Rodentia</taxon>
        <taxon>Castorimorpha</taxon>
        <taxon>Castoridae</taxon>
        <taxon>Castor</taxon>
    </lineage>
</organism>
<reference evidence="1" key="1">
    <citation type="submission" date="2023-09" db="UniProtKB">
        <authorList>
            <consortium name="Ensembl"/>
        </authorList>
    </citation>
    <scope>IDENTIFICATION</scope>
</reference>
<sequence>MTPIFPHILKLLFQVANKREDPLNPCTNLSGTVGHISPSTAVGSLQNGLQNSGATQPFIP</sequence>
<dbReference type="AlphaFoldDB" id="A0A8C0XN72"/>
<evidence type="ECO:0000313" key="1">
    <source>
        <dbReference type="Ensembl" id="ENSCCNP00000031456.1"/>
    </source>
</evidence>
<protein>
    <submittedName>
        <fullName evidence="1">Uncharacterized protein</fullName>
    </submittedName>
</protein>
<proteinExistence type="predicted"/>